<evidence type="ECO:0000313" key="2">
    <source>
        <dbReference type="Proteomes" id="UP000558284"/>
    </source>
</evidence>
<proteinExistence type="predicted"/>
<comment type="caution">
    <text evidence="1">The sequence shown here is derived from an EMBL/GenBank/DDBJ whole genome shotgun (WGS) entry which is preliminary data.</text>
</comment>
<name>A0A838B118_9HYPH</name>
<gene>
    <name evidence="1" type="ORF">H0241_05830</name>
</gene>
<organism evidence="1 2">
    <name type="scientific">Mesorhizobium neociceri</name>
    <dbReference type="NCBI Taxonomy" id="1307853"/>
    <lineage>
        <taxon>Bacteria</taxon>
        <taxon>Pseudomonadati</taxon>
        <taxon>Pseudomonadota</taxon>
        <taxon>Alphaproteobacteria</taxon>
        <taxon>Hyphomicrobiales</taxon>
        <taxon>Phyllobacteriaceae</taxon>
        <taxon>Mesorhizobium</taxon>
    </lineage>
</organism>
<evidence type="ECO:0000313" key="1">
    <source>
        <dbReference type="EMBL" id="MBA1139773.1"/>
    </source>
</evidence>
<dbReference type="EMBL" id="JACDTY010000002">
    <property type="protein sequence ID" value="MBA1139773.1"/>
    <property type="molecule type" value="Genomic_DNA"/>
</dbReference>
<dbReference type="AlphaFoldDB" id="A0A838B118"/>
<reference evidence="1 2" key="1">
    <citation type="submission" date="2020-07" db="EMBL/GenBank/DDBJ databases">
        <title>Definition of the novel symbiovar canariense within Mesorhizobium novociceri, a new species of genus Mesorhizobium nodulating Cicer canariense in the Caldera de Taburiente National Park (La Palma, Canary Islands).</title>
        <authorList>
            <person name="Leon-Barrios M."/>
            <person name="Perez-Yepez J."/>
            <person name="Flores-Felix J.D."/>
            <person name="Ramirez-Baena M.H."/>
            <person name="Pulido-Suarez L."/>
            <person name="Igual J.M."/>
            <person name="Velazquez E."/>
            <person name="Peix A."/>
        </authorList>
    </citation>
    <scope>NUCLEOTIDE SEQUENCE [LARGE SCALE GENOMIC DNA]</scope>
    <source>
        <strain evidence="1 2">CCANP35</strain>
    </source>
</reference>
<sequence>MIAGLSRTKRCTEHRRSAPGWPYHSEHYRALRDIHKPLLKSIEKITGKKAAFIQWNGTSRVN</sequence>
<keyword evidence="2" id="KW-1185">Reference proteome</keyword>
<dbReference type="RefSeq" id="WP_181056462.1">
    <property type="nucleotide sequence ID" value="NZ_JACDTY010000002.1"/>
</dbReference>
<protein>
    <submittedName>
        <fullName evidence="1">Uncharacterized protein</fullName>
    </submittedName>
</protein>
<dbReference type="Proteomes" id="UP000558284">
    <property type="component" value="Unassembled WGS sequence"/>
</dbReference>
<accession>A0A838B118</accession>